<keyword evidence="1" id="KW-0732">Signal</keyword>
<proteinExistence type="predicted"/>
<reference evidence="3" key="1">
    <citation type="journal article" date="2011" name="PLoS Genet.">
        <title>Genomic analysis of the necrotrophic fungal pathogens Sclerotinia sclerotiorum and Botrytis cinerea.</title>
        <authorList>
            <person name="Amselem J."/>
            <person name="Cuomo C.A."/>
            <person name="van Kan J.A."/>
            <person name="Viaud M."/>
            <person name="Benito E.P."/>
            <person name="Couloux A."/>
            <person name="Coutinho P.M."/>
            <person name="de Vries R.P."/>
            <person name="Dyer P.S."/>
            <person name="Fillinger S."/>
            <person name="Fournier E."/>
            <person name="Gout L."/>
            <person name="Hahn M."/>
            <person name="Kohn L."/>
            <person name="Lapalu N."/>
            <person name="Plummer K.M."/>
            <person name="Pradier J.M."/>
            <person name="Quevillon E."/>
            <person name="Sharon A."/>
            <person name="Simon A."/>
            <person name="ten Have A."/>
            <person name="Tudzynski B."/>
            <person name="Tudzynski P."/>
            <person name="Wincker P."/>
            <person name="Andrew M."/>
            <person name="Anthouard V."/>
            <person name="Beever R.E."/>
            <person name="Beffa R."/>
            <person name="Benoit I."/>
            <person name="Bouzid O."/>
            <person name="Brault B."/>
            <person name="Chen Z."/>
            <person name="Choquer M."/>
            <person name="Collemare J."/>
            <person name="Cotton P."/>
            <person name="Danchin E.G."/>
            <person name="Da Silva C."/>
            <person name="Gautier A."/>
            <person name="Giraud C."/>
            <person name="Giraud T."/>
            <person name="Gonzalez C."/>
            <person name="Grossetete S."/>
            <person name="Guldener U."/>
            <person name="Henrissat B."/>
            <person name="Howlett B.J."/>
            <person name="Kodira C."/>
            <person name="Kretschmer M."/>
            <person name="Lappartient A."/>
            <person name="Leroch M."/>
            <person name="Levis C."/>
            <person name="Mauceli E."/>
            <person name="Neuveglise C."/>
            <person name="Oeser B."/>
            <person name="Pearson M."/>
            <person name="Poulain J."/>
            <person name="Poussereau N."/>
            <person name="Quesneville H."/>
            <person name="Rascle C."/>
            <person name="Schumacher J."/>
            <person name="Segurens B."/>
            <person name="Sexton A."/>
            <person name="Silva E."/>
            <person name="Sirven C."/>
            <person name="Soanes D.M."/>
            <person name="Talbot N.J."/>
            <person name="Templeton M."/>
            <person name="Yandava C."/>
            <person name="Yarden O."/>
            <person name="Zeng Q."/>
            <person name="Rollins J.A."/>
            <person name="Lebrun M.H."/>
            <person name="Dickman M."/>
        </authorList>
    </citation>
    <scope>NUCLEOTIDE SEQUENCE [LARGE SCALE GENOMIC DNA]</scope>
    <source>
        <strain evidence="3">ATCC 18683 / 1980 / Ss-1</strain>
    </source>
</reference>
<name>A7F853_SCLS1</name>
<keyword evidence="3" id="KW-1185">Reference proteome</keyword>
<evidence type="ECO:0000313" key="3">
    <source>
        <dbReference type="Proteomes" id="UP000001312"/>
    </source>
</evidence>
<dbReference type="InParanoid" id="A7F853"/>
<accession>A7F853</accession>
<dbReference type="Proteomes" id="UP000001312">
    <property type="component" value="Unassembled WGS sequence"/>
</dbReference>
<feature type="signal peptide" evidence="1">
    <location>
        <begin position="1"/>
        <end position="18"/>
    </location>
</feature>
<organism evidence="2 3">
    <name type="scientific">Sclerotinia sclerotiorum (strain ATCC 18683 / 1980 / Ss-1)</name>
    <name type="common">White mold</name>
    <name type="synonym">Whetzelinia sclerotiorum</name>
    <dbReference type="NCBI Taxonomy" id="665079"/>
    <lineage>
        <taxon>Eukaryota</taxon>
        <taxon>Fungi</taxon>
        <taxon>Dikarya</taxon>
        <taxon>Ascomycota</taxon>
        <taxon>Pezizomycotina</taxon>
        <taxon>Leotiomycetes</taxon>
        <taxon>Helotiales</taxon>
        <taxon>Sclerotiniaceae</taxon>
        <taxon>Sclerotinia</taxon>
    </lineage>
</organism>
<evidence type="ECO:0000256" key="1">
    <source>
        <dbReference type="SAM" id="SignalP"/>
    </source>
</evidence>
<gene>
    <name evidence="2" type="ORF">SS1G_13783</name>
</gene>
<dbReference type="RefSeq" id="XP_001585215.1">
    <property type="nucleotide sequence ID" value="XM_001585165.1"/>
</dbReference>
<protein>
    <recommendedName>
        <fullName evidence="4">DDE-1 domain-containing protein</fullName>
    </recommendedName>
</protein>
<dbReference type="KEGG" id="ssl:SS1G_13783"/>
<evidence type="ECO:0008006" key="4">
    <source>
        <dbReference type="Google" id="ProtNLM"/>
    </source>
</evidence>
<dbReference type="AlphaFoldDB" id="A7F853"/>
<sequence>MLNHFMFVFWRLMVGGWSKLRKRTVMESRPVIIFNNCAAHTSIDKFLTTSVFILQTRIYVGDLNICKRVPILKGEVEYDPRNV</sequence>
<dbReference type="HOGENOM" id="CLU_2543993_0_0_1"/>
<dbReference type="GeneID" id="5481279"/>
<evidence type="ECO:0000313" key="2">
    <source>
        <dbReference type="EMBL" id="EDN98924.1"/>
    </source>
</evidence>
<dbReference type="EMBL" id="CH476647">
    <property type="protein sequence ID" value="EDN98924.1"/>
    <property type="molecule type" value="Genomic_DNA"/>
</dbReference>
<feature type="chain" id="PRO_5002708851" description="DDE-1 domain-containing protein" evidence="1">
    <location>
        <begin position="19"/>
        <end position="83"/>
    </location>
</feature>